<dbReference type="Gene3D" id="1.10.10.60">
    <property type="entry name" value="Homeodomain-like"/>
    <property type="match status" value="1"/>
</dbReference>
<evidence type="ECO:0000259" key="4">
    <source>
        <dbReference type="PROSITE" id="PS01124"/>
    </source>
</evidence>
<dbReference type="SMART" id="SM00342">
    <property type="entry name" value="HTH_ARAC"/>
    <property type="match status" value="1"/>
</dbReference>
<sequence length="538" mass="60737">MKTTQHFLRQAWFEVDAFQIEQVAEGCSITWYPSTLDRLCFVAQGNGSLQQDCDPLPLCEGDLVILPSHAEARWDGLMPAGMVLYRFDFSCVEIHRALSGEWTATPCRFPLEGHVRPVARTVVRHLIDKIQEQVQAGIGVCQAGREAYWHELLSMMLQHAAEVPRPESYRPKPELSILETASYMAEHLEEEFQVNRMAVDSGLGVTQFYKLFKEYLGVTPLQWLTYHRIRRSRELMASSELKIAEIAHAVGYADEYYFSRLFKKHNGLAPSEFLAGARRKIAVLAKGMEESLLALGITPCLTIPDVPSGSDGPFKGRFAADLIKRLHLVKPDLILAPPEARPILDRMSAIAPVRLIEDRGATWRELLVRAAESIDLRVLALAWLDTYDARALHVGRQVQKALQADSVLLVHALPDERFRVYGARSSGISRSLYEELNVRLPDRVRNISQVETVHWQDLDDFDADRIVLLADSIPEVADVVSLHQKNGMQGLRAQLSDKLYVTAPSPWIHPSAWGHEQLLEAVMQLWVYPSGNEKRPAQ</sequence>
<name>A0ABW4ZWP0_9BACL</name>
<evidence type="ECO:0000256" key="2">
    <source>
        <dbReference type="ARBA" id="ARBA00023125"/>
    </source>
</evidence>
<dbReference type="PRINTS" id="PR00032">
    <property type="entry name" value="HTHARAC"/>
</dbReference>
<accession>A0ABW4ZWP0</accession>
<feature type="domain" description="HTH araC/xylS-type" evidence="4">
    <location>
        <begin position="178"/>
        <end position="276"/>
    </location>
</feature>
<evidence type="ECO:0000313" key="6">
    <source>
        <dbReference type="Proteomes" id="UP001597343"/>
    </source>
</evidence>
<keyword evidence="6" id="KW-1185">Reference proteome</keyword>
<keyword evidence="2" id="KW-0238">DNA-binding</keyword>
<dbReference type="SUPFAM" id="SSF46689">
    <property type="entry name" value="Homeodomain-like"/>
    <property type="match status" value="2"/>
</dbReference>
<dbReference type="PROSITE" id="PS00041">
    <property type="entry name" value="HTH_ARAC_FAMILY_1"/>
    <property type="match status" value="1"/>
</dbReference>
<evidence type="ECO:0000256" key="3">
    <source>
        <dbReference type="ARBA" id="ARBA00023163"/>
    </source>
</evidence>
<reference evidence="6" key="1">
    <citation type="journal article" date="2019" name="Int. J. Syst. Evol. Microbiol.">
        <title>The Global Catalogue of Microorganisms (GCM) 10K type strain sequencing project: providing services to taxonomists for standard genome sequencing and annotation.</title>
        <authorList>
            <consortium name="The Broad Institute Genomics Platform"/>
            <consortium name="The Broad Institute Genome Sequencing Center for Infectious Disease"/>
            <person name="Wu L."/>
            <person name="Ma J."/>
        </authorList>
    </citation>
    <scope>NUCLEOTIDE SEQUENCE [LARGE SCALE GENOMIC DNA]</scope>
    <source>
        <strain evidence="6">CGMCC 1.13574</strain>
    </source>
</reference>
<protein>
    <submittedName>
        <fullName evidence="5">Helix-turn-helix domain-containing protein</fullName>
    </submittedName>
</protein>
<dbReference type="PANTHER" id="PTHR46796">
    <property type="entry name" value="HTH-TYPE TRANSCRIPTIONAL ACTIVATOR RHAS-RELATED"/>
    <property type="match status" value="1"/>
</dbReference>
<dbReference type="EMBL" id="JBHUIO010000005">
    <property type="protein sequence ID" value="MFD2170423.1"/>
    <property type="molecule type" value="Genomic_DNA"/>
</dbReference>
<dbReference type="PROSITE" id="PS01124">
    <property type="entry name" value="HTH_ARAC_FAMILY_2"/>
    <property type="match status" value="1"/>
</dbReference>
<dbReference type="Gene3D" id="3.40.50.1980">
    <property type="entry name" value="Nitrogenase molybdenum iron protein domain"/>
    <property type="match status" value="2"/>
</dbReference>
<organism evidence="5 6">
    <name type="scientific">Tumebacillus lipolyticus</name>
    <dbReference type="NCBI Taxonomy" id="1280370"/>
    <lineage>
        <taxon>Bacteria</taxon>
        <taxon>Bacillati</taxon>
        <taxon>Bacillota</taxon>
        <taxon>Bacilli</taxon>
        <taxon>Bacillales</taxon>
        <taxon>Alicyclobacillaceae</taxon>
        <taxon>Tumebacillus</taxon>
    </lineage>
</organism>
<dbReference type="Proteomes" id="UP001597343">
    <property type="component" value="Unassembled WGS sequence"/>
</dbReference>
<evidence type="ECO:0000256" key="1">
    <source>
        <dbReference type="ARBA" id="ARBA00023015"/>
    </source>
</evidence>
<evidence type="ECO:0000313" key="5">
    <source>
        <dbReference type="EMBL" id="MFD2170423.1"/>
    </source>
</evidence>
<dbReference type="Pfam" id="PF12833">
    <property type="entry name" value="HTH_18"/>
    <property type="match status" value="1"/>
</dbReference>
<dbReference type="RefSeq" id="WP_386046362.1">
    <property type="nucleotide sequence ID" value="NZ_JBHUIO010000005.1"/>
</dbReference>
<proteinExistence type="predicted"/>
<keyword evidence="1" id="KW-0805">Transcription regulation</keyword>
<dbReference type="InterPro" id="IPR020449">
    <property type="entry name" value="Tscrpt_reg_AraC-type_HTH"/>
</dbReference>
<keyword evidence="3" id="KW-0804">Transcription</keyword>
<comment type="caution">
    <text evidence="5">The sequence shown here is derived from an EMBL/GenBank/DDBJ whole genome shotgun (WGS) entry which is preliminary data.</text>
</comment>
<dbReference type="InterPro" id="IPR009057">
    <property type="entry name" value="Homeodomain-like_sf"/>
</dbReference>
<dbReference type="InterPro" id="IPR050204">
    <property type="entry name" value="AraC_XylS_family_regulators"/>
</dbReference>
<dbReference type="SUPFAM" id="SSF53807">
    <property type="entry name" value="Helical backbone' metal receptor"/>
    <property type="match status" value="1"/>
</dbReference>
<gene>
    <name evidence="5" type="ORF">ACFSOY_10460</name>
</gene>
<dbReference type="InterPro" id="IPR018060">
    <property type="entry name" value="HTH_AraC"/>
</dbReference>
<dbReference type="InterPro" id="IPR018062">
    <property type="entry name" value="HTH_AraC-typ_CS"/>
</dbReference>